<name>A0A9P6WJD4_9ASCO</name>
<reference evidence="1" key="1">
    <citation type="submission" date="2020-11" db="EMBL/GenBank/DDBJ databases">
        <title>Kefir isolates.</title>
        <authorList>
            <person name="Marcisauskas S."/>
            <person name="Kim Y."/>
            <person name="Blasche S."/>
        </authorList>
    </citation>
    <scope>NUCLEOTIDE SEQUENCE</scope>
    <source>
        <strain evidence="1">Olga-1</strain>
    </source>
</reference>
<dbReference type="Proteomes" id="UP000697127">
    <property type="component" value="Unassembled WGS sequence"/>
</dbReference>
<dbReference type="EMBL" id="PUHW01000175">
    <property type="protein sequence ID" value="KAG0688180.1"/>
    <property type="molecule type" value="Genomic_DNA"/>
</dbReference>
<evidence type="ECO:0000313" key="1">
    <source>
        <dbReference type="EMBL" id="KAG0688180.1"/>
    </source>
</evidence>
<protein>
    <submittedName>
        <fullName evidence="1">Uncharacterized protein</fullName>
    </submittedName>
</protein>
<organism evidence="1 2">
    <name type="scientific">Pichia californica</name>
    <dbReference type="NCBI Taxonomy" id="460514"/>
    <lineage>
        <taxon>Eukaryota</taxon>
        <taxon>Fungi</taxon>
        <taxon>Dikarya</taxon>
        <taxon>Ascomycota</taxon>
        <taxon>Saccharomycotina</taxon>
        <taxon>Pichiomycetes</taxon>
        <taxon>Pichiales</taxon>
        <taxon>Pichiaceae</taxon>
        <taxon>Pichia</taxon>
    </lineage>
</organism>
<comment type="caution">
    <text evidence="1">The sequence shown here is derived from an EMBL/GenBank/DDBJ whole genome shotgun (WGS) entry which is preliminary data.</text>
</comment>
<proteinExistence type="predicted"/>
<gene>
    <name evidence="1" type="ORF">C6P40_001314</name>
</gene>
<accession>A0A9P6WJD4</accession>
<sequence length="301" mass="34882">MGEIILMQGKKNSIQQRVKFLTGLLLNPKFYKIISDALGDPSKLDMTLGTLCYFTLFVSAIVKILPQLSIKLKKLRIQLFLIINKLINIINEKTQNFFKINKVNIKYLKTEISENEINTEKNYNSKIYSVLKGFSGYLTDIRIFNRGFSIPSCIADILESKSLLKEKDYLNFISTWCISLYQPFETIAFLFDHNWLFPDRETNNCNWWYAVSTRFWFAWVIAEFSQLSYKLLITKNGKNIKKSEFIGFIEHLATLPLCVHWSLENGCLDDLNVGLFGTIAGGLSTLDMWNGIWKTINRECI</sequence>
<keyword evidence="2" id="KW-1185">Reference proteome</keyword>
<evidence type="ECO:0000313" key="2">
    <source>
        <dbReference type="Proteomes" id="UP000697127"/>
    </source>
</evidence>
<dbReference type="AlphaFoldDB" id="A0A9P6WJD4"/>